<organism evidence="2 3">
    <name type="scientific">Micromonospora craterilacus</name>
    <dbReference type="NCBI Taxonomy" id="1655439"/>
    <lineage>
        <taxon>Bacteria</taxon>
        <taxon>Bacillati</taxon>
        <taxon>Actinomycetota</taxon>
        <taxon>Actinomycetes</taxon>
        <taxon>Micromonosporales</taxon>
        <taxon>Micromonosporaceae</taxon>
        <taxon>Micromonospora</taxon>
    </lineage>
</organism>
<dbReference type="InterPro" id="IPR009776">
    <property type="entry name" value="Spore_0_M"/>
</dbReference>
<dbReference type="AlphaFoldDB" id="A0A2W2E9B9"/>
<comment type="caution">
    <text evidence="2">The sequence shown here is derived from an EMBL/GenBank/DDBJ whole genome shotgun (WGS) entry which is preliminary data.</text>
</comment>
<dbReference type="PANTHER" id="PTHR40053:SF1">
    <property type="entry name" value="SPORULATION-CONTROL PROTEIN SPO0M"/>
    <property type="match status" value="1"/>
</dbReference>
<proteinExistence type="predicted"/>
<dbReference type="Proteomes" id="UP000248924">
    <property type="component" value="Unassembled WGS sequence"/>
</dbReference>
<evidence type="ECO:0000313" key="3">
    <source>
        <dbReference type="Proteomes" id="UP000248924"/>
    </source>
</evidence>
<evidence type="ECO:0000313" key="2">
    <source>
        <dbReference type="EMBL" id="PZG08568.1"/>
    </source>
</evidence>
<keyword evidence="3" id="KW-1185">Reference proteome</keyword>
<dbReference type="EMBL" id="POTY01000290">
    <property type="protein sequence ID" value="PZG08568.1"/>
    <property type="molecule type" value="Genomic_DNA"/>
</dbReference>
<dbReference type="PANTHER" id="PTHR40053">
    <property type="entry name" value="SPORULATION-CONTROL PROTEIN SPO0M"/>
    <property type="match status" value="1"/>
</dbReference>
<accession>A0A2W2E9B9</accession>
<feature type="compositionally biased region" description="Pro residues" evidence="1">
    <location>
        <begin position="286"/>
        <end position="312"/>
    </location>
</feature>
<evidence type="ECO:0000256" key="1">
    <source>
        <dbReference type="SAM" id="MobiDB-lite"/>
    </source>
</evidence>
<gene>
    <name evidence="2" type="ORF">C1I95_29915</name>
</gene>
<dbReference type="RefSeq" id="WP_111218905.1">
    <property type="nucleotide sequence ID" value="NZ_POTY01000290.1"/>
</dbReference>
<feature type="compositionally biased region" description="Low complexity" evidence="1">
    <location>
        <begin position="313"/>
        <end position="340"/>
    </location>
</feature>
<reference evidence="2 3" key="1">
    <citation type="submission" date="2018-01" db="EMBL/GenBank/DDBJ databases">
        <title>Draft genome sequence of Jishengella sp. NA12.</title>
        <authorList>
            <person name="Sahin N."/>
            <person name="Ay H."/>
            <person name="Saygin H."/>
        </authorList>
    </citation>
    <scope>NUCLEOTIDE SEQUENCE [LARGE SCALE GENOMIC DNA]</scope>
    <source>
        <strain evidence="2 3">NA12</strain>
    </source>
</reference>
<dbReference type="Pfam" id="PF07070">
    <property type="entry name" value="Spo0M"/>
    <property type="match status" value="1"/>
</dbReference>
<protein>
    <submittedName>
        <fullName evidence="2">SpoOM family protein</fullName>
    </submittedName>
</protein>
<sequence length="412" mass="43204">MVFKKMLSAFGVGGPSVDTVLANPNTRPGETLEGQVNLVGGEAPANIEQIVVGLVTRVEIERGNNEHGGVMEFHRQVVGGPLQLAPKQQLSIPFQVPVPWETPITDLYGQRLPGMTMGLRTELAIARAVDKGDLDQVSVHPLLVQERILQAFLQLGFRLKSADLEQGRIHGVPQMLPFYQEIEFFAAPQYAQVVNELELTFVTNPNGIDVVLECDKRGGFRAPGPDAFGHYQVGHGEADGHDWAQVVDGWLRETIERFGAMRAQAYGAPQGFGPQGYGAPHAAQPGYPPQGVPPQGYPAPHAAPPGYRPPGAPAYGAPHAAQGYGAPQGYGPPNQYGAPQRRSGPGMGGIVAGAALGAAGGMLAGHMIGNAFDGGEEQVAEAAGDLGGAEDFGGGDFGGDFGGGDFGGFEEF</sequence>
<dbReference type="OrthoDB" id="3431481at2"/>
<name>A0A2W2E9B9_9ACTN</name>
<feature type="region of interest" description="Disordered" evidence="1">
    <location>
        <begin position="272"/>
        <end position="343"/>
    </location>
</feature>